<sequence>MDFSKKHKTKGDASLMAGRHEEDGAPVTQLFPDLSATLDSTKPLPKDCSTPKLEVTGMPSTQAAVHGGACTSKEKLDTKWTSTNTLNPAPVEVRRREVRNSQGIRLRIASKKKPVMRDNATNEADSLVRTPREEDCVDEPDAQRRSTEEMSGAKPLSATVTWHDDQGSFTSEQCGSSDGIPRYHLLSVEERLRVIKEARIKRLDKMQDELAKARAGTIAPRPTTLIKVNQNRLKAIVGRPSSTASGTSLPLPIQERSADESQAESLEREASLFGTEVSLAPRLLAVSPNTVQETEGEVNTSPWIEKDD</sequence>
<comment type="caution">
    <text evidence="2">The sequence shown here is derived from an EMBL/GenBank/DDBJ whole genome shotgun (WGS) entry which is preliminary data.</text>
</comment>
<dbReference type="Proteomes" id="UP000283634">
    <property type="component" value="Unassembled WGS sequence"/>
</dbReference>
<dbReference type="GeneID" id="40327476"/>
<protein>
    <submittedName>
        <fullName evidence="2">Uncharacterized protein</fullName>
    </submittedName>
</protein>
<proteinExistence type="predicted"/>
<organism evidence="2 3">
    <name type="scientific">Trypanosoma rangeli</name>
    <dbReference type="NCBI Taxonomy" id="5698"/>
    <lineage>
        <taxon>Eukaryota</taxon>
        <taxon>Discoba</taxon>
        <taxon>Euglenozoa</taxon>
        <taxon>Kinetoplastea</taxon>
        <taxon>Metakinetoplastina</taxon>
        <taxon>Trypanosomatida</taxon>
        <taxon>Trypanosomatidae</taxon>
        <taxon>Trypanosoma</taxon>
        <taxon>Herpetosoma</taxon>
    </lineage>
</organism>
<feature type="region of interest" description="Disordered" evidence="1">
    <location>
        <begin position="238"/>
        <end position="268"/>
    </location>
</feature>
<dbReference type="OMA" id="NTSPWIE"/>
<dbReference type="AlphaFoldDB" id="A0A422NNU9"/>
<reference evidence="2 3" key="1">
    <citation type="journal article" date="2018" name="BMC Genomics">
        <title>Genomic comparison of Trypanosoma conorhini and Trypanosoma rangeli to Trypanosoma cruzi strains of high and low virulence.</title>
        <authorList>
            <person name="Bradwell K.R."/>
            <person name="Koparde V.N."/>
            <person name="Matveyev A.V."/>
            <person name="Serrano M.G."/>
            <person name="Alves J.M."/>
            <person name="Parikh H."/>
            <person name="Huang B."/>
            <person name="Lee V."/>
            <person name="Espinosa-Alvarez O."/>
            <person name="Ortiz P.A."/>
            <person name="Costa-Martins A.G."/>
            <person name="Teixeira M.M."/>
            <person name="Buck G.A."/>
        </authorList>
    </citation>
    <scope>NUCLEOTIDE SEQUENCE [LARGE SCALE GENOMIC DNA]</scope>
    <source>
        <strain evidence="2 3">AM80</strain>
    </source>
</reference>
<dbReference type="OrthoDB" id="247571at2759"/>
<evidence type="ECO:0000313" key="3">
    <source>
        <dbReference type="Proteomes" id="UP000283634"/>
    </source>
</evidence>
<keyword evidence="3" id="KW-1185">Reference proteome</keyword>
<gene>
    <name evidence="2" type="ORF">TraAM80_03543</name>
</gene>
<evidence type="ECO:0000313" key="2">
    <source>
        <dbReference type="EMBL" id="RNF07172.1"/>
    </source>
</evidence>
<accession>A0A422NNU9</accession>
<feature type="region of interest" description="Disordered" evidence="1">
    <location>
        <begin position="1"/>
        <end position="26"/>
    </location>
</feature>
<feature type="region of interest" description="Disordered" evidence="1">
    <location>
        <begin position="129"/>
        <end position="161"/>
    </location>
</feature>
<dbReference type="VEuPathDB" id="TriTrypDB:TRSC58_07081"/>
<dbReference type="EMBL" id="MKGL01000092">
    <property type="protein sequence ID" value="RNF07172.1"/>
    <property type="molecule type" value="Genomic_DNA"/>
</dbReference>
<name>A0A422NNU9_TRYRA</name>
<evidence type="ECO:0000256" key="1">
    <source>
        <dbReference type="SAM" id="MobiDB-lite"/>
    </source>
</evidence>
<feature type="region of interest" description="Disordered" evidence="1">
    <location>
        <begin position="288"/>
        <end position="308"/>
    </location>
</feature>
<feature type="compositionally biased region" description="Polar residues" evidence="1">
    <location>
        <begin position="288"/>
        <end position="302"/>
    </location>
</feature>
<dbReference type="RefSeq" id="XP_029239671.1">
    <property type="nucleotide sequence ID" value="XM_029380507.1"/>
</dbReference>